<dbReference type="AlphaFoldDB" id="A0A0R1GQR1"/>
<dbReference type="RefSeq" id="WP_057904652.1">
    <property type="nucleotide sequence ID" value="NZ_AZDA01000065.1"/>
</dbReference>
<feature type="domain" description="Glycosyl transferase family 1" evidence="4">
    <location>
        <begin position="331"/>
        <end position="484"/>
    </location>
</feature>
<keyword evidence="6" id="KW-1185">Reference proteome</keyword>
<evidence type="ECO:0000259" key="4">
    <source>
        <dbReference type="Pfam" id="PF00534"/>
    </source>
</evidence>
<dbReference type="PATRIC" id="fig|1423726.3.peg.3160"/>
<comment type="caution">
    <text evidence="5">The sequence shown here is derived from an EMBL/GenBank/DDBJ whole genome shotgun (WGS) entry which is preliminary data.</text>
</comment>
<name>A0A0R1GQR1_9LACO</name>
<dbReference type="GO" id="GO:0016757">
    <property type="term" value="F:glycosyltransferase activity"/>
    <property type="evidence" value="ECO:0007669"/>
    <property type="project" value="UniProtKB-KW"/>
</dbReference>
<dbReference type="PANTHER" id="PTHR12526">
    <property type="entry name" value="GLYCOSYLTRANSFERASE"/>
    <property type="match status" value="1"/>
</dbReference>
<organism evidence="5 6">
    <name type="scientific">Loigolactobacillus bifermentans DSM 20003</name>
    <dbReference type="NCBI Taxonomy" id="1423726"/>
    <lineage>
        <taxon>Bacteria</taxon>
        <taxon>Bacillati</taxon>
        <taxon>Bacillota</taxon>
        <taxon>Bacilli</taxon>
        <taxon>Lactobacillales</taxon>
        <taxon>Lactobacillaceae</taxon>
        <taxon>Loigolactobacillus</taxon>
    </lineage>
</organism>
<sequence>MFYFLNQYLFERNSGVEHAEIQRIKLFKLKGQPAQLITRDFDRHLHQTILRFGLTDADLLNQYDFFQEVADFADTRELRIDALPFPASYQVDADANGARVTNGDRLVAQVIYIPGTIGQIDQVQYFDPTGNLVQSDLYDWRGFKTAEQYFGQDGQLITEYFFRLDGTRVIEKNYVKDTQGNPLNTLISLREYHNHNFDFTSEDDFFAFFLDQVNRKNGLHNSFIADRPGMANAPLLAMTSPAKCYVFFPIAHAIDPKKQQTAPLDGFYQEALSPVGLTKLNGLITMTEQQRDDLEQRLNGQERVYAIPGNFIAPEQAKRERVLINTRMYHRLLFVGRIGPEKQLDQLIHAFELVHNGIPDATLEIRGYGDPNTTDQLKQLASGLNLADSVQFMDYEPDLTAVYDNAQVFALTSQVDAEPLAMIEAQIHGLPLVSYNFNYGPQTLIDDGTNGYLVAPGKVFALANRIMELFRDPTKLQNFSTAAYASSQRYSADAVWAKWQQLIDENQ</sequence>
<dbReference type="EMBL" id="AZDA01000065">
    <property type="protein sequence ID" value="KRK36365.1"/>
    <property type="molecule type" value="Genomic_DNA"/>
</dbReference>
<gene>
    <name evidence="5" type="ORF">FC07_GL003046</name>
</gene>
<dbReference type="Pfam" id="PF00534">
    <property type="entry name" value="Glycos_transf_1"/>
    <property type="match status" value="1"/>
</dbReference>
<dbReference type="STRING" id="1423726.FC07_GL003046"/>
<dbReference type="PANTHER" id="PTHR12526:SF629">
    <property type="entry name" value="TEICHURONIC ACID BIOSYNTHESIS GLYCOSYLTRANSFERASE TUAH-RELATED"/>
    <property type="match status" value="1"/>
</dbReference>
<accession>A0A0R1GQR1</accession>
<dbReference type="Gene3D" id="3.40.50.2000">
    <property type="entry name" value="Glycogen Phosphorylase B"/>
    <property type="match status" value="3"/>
</dbReference>
<reference evidence="5 6" key="1">
    <citation type="journal article" date="2015" name="Genome Announc.">
        <title>Expanding the biotechnology potential of lactobacilli through comparative genomics of 213 strains and associated genera.</title>
        <authorList>
            <person name="Sun Z."/>
            <person name="Harris H.M."/>
            <person name="McCann A."/>
            <person name="Guo C."/>
            <person name="Argimon S."/>
            <person name="Zhang W."/>
            <person name="Yang X."/>
            <person name="Jeffery I.B."/>
            <person name="Cooney J.C."/>
            <person name="Kagawa T.F."/>
            <person name="Liu W."/>
            <person name="Song Y."/>
            <person name="Salvetti E."/>
            <person name="Wrobel A."/>
            <person name="Rasinkangas P."/>
            <person name="Parkhill J."/>
            <person name="Rea M.C."/>
            <person name="O'Sullivan O."/>
            <person name="Ritari J."/>
            <person name="Douillard F.P."/>
            <person name="Paul Ross R."/>
            <person name="Yang R."/>
            <person name="Briner A.E."/>
            <person name="Felis G.E."/>
            <person name="de Vos W.M."/>
            <person name="Barrangou R."/>
            <person name="Klaenhammer T.R."/>
            <person name="Caufield P.W."/>
            <person name="Cui Y."/>
            <person name="Zhang H."/>
            <person name="O'Toole P.W."/>
        </authorList>
    </citation>
    <scope>NUCLEOTIDE SEQUENCE [LARGE SCALE GENOMIC DNA]</scope>
    <source>
        <strain evidence="5 6">DSM 20003</strain>
    </source>
</reference>
<feature type="coiled-coil region" evidence="3">
    <location>
        <begin position="277"/>
        <end position="304"/>
    </location>
</feature>
<evidence type="ECO:0000313" key="6">
    <source>
        <dbReference type="Proteomes" id="UP000051461"/>
    </source>
</evidence>
<dbReference type="InterPro" id="IPR001296">
    <property type="entry name" value="Glyco_trans_1"/>
</dbReference>
<evidence type="ECO:0000256" key="1">
    <source>
        <dbReference type="ARBA" id="ARBA00022676"/>
    </source>
</evidence>
<evidence type="ECO:0000313" key="5">
    <source>
        <dbReference type="EMBL" id="KRK36365.1"/>
    </source>
</evidence>
<dbReference type="Proteomes" id="UP000051461">
    <property type="component" value="Unassembled WGS sequence"/>
</dbReference>
<keyword evidence="2 5" id="KW-0808">Transferase</keyword>
<keyword evidence="3" id="KW-0175">Coiled coil</keyword>
<evidence type="ECO:0000256" key="3">
    <source>
        <dbReference type="SAM" id="Coils"/>
    </source>
</evidence>
<proteinExistence type="predicted"/>
<keyword evidence="1" id="KW-0328">Glycosyltransferase</keyword>
<evidence type="ECO:0000256" key="2">
    <source>
        <dbReference type="ARBA" id="ARBA00022679"/>
    </source>
</evidence>
<protein>
    <submittedName>
        <fullName evidence="5">Glycosyltransferase, group 1 family protein</fullName>
    </submittedName>
</protein>
<dbReference type="SUPFAM" id="SSF53756">
    <property type="entry name" value="UDP-Glycosyltransferase/glycogen phosphorylase"/>
    <property type="match status" value="1"/>
</dbReference>